<dbReference type="AlphaFoldDB" id="A0A6S7I3K1"/>
<proteinExistence type="predicted"/>
<feature type="compositionally biased region" description="Basic and acidic residues" evidence="1">
    <location>
        <begin position="85"/>
        <end position="96"/>
    </location>
</feature>
<sequence length="166" mass="19959">MSVYRRRRRQDPNLQEDKAKWFGNGKEDNDQDGFEIRIIPGKAMMPQRNPKMVRSLEDLSTKGQTKLKKFMSKLMRRRRQDPNLQEDKAKWFGNGKEDNDQDGFEIRIIPGKGRAVFATRFFEKGNFLLVYGELITEKEANEREQRDRKNVPIYRYFFRLNSKNFW</sequence>
<accession>A0A6S7I3K1</accession>
<feature type="compositionally biased region" description="Basic and acidic residues" evidence="1">
    <location>
        <begin position="15"/>
        <end position="28"/>
    </location>
</feature>
<dbReference type="GO" id="GO:0043516">
    <property type="term" value="P:regulation of DNA damage response, signal transduction by p53 class mediator"/>
    <property type="evidence" value="ECO:0007669"/>
    <property type="project" value="TreeGrafter"/>
</dbReference>
<dbReference type="GO" id="GO:0005634">
    <property type="term" value="C:nucleus"/>
    <property type="evidence" value="ECO:0007669"/>
    <property type="project" value="TreeGrafter"/>
</dbReference>
<protein>
    <recommendedName>
        <fullName evidence="2">SET domain-containing protein</fullName>
    </recommendedName>
</protein>
<dbReference type="PANTHER" id="PTHR46167">
    <property type="entry name" value="N-LYSINE METHYLTRANSFERASE KMT5A"/>
    <property type="match status" value="1"/>
</dbReference>
<dbReference type="Gene3D" id="2.170.270.10">
    <property type="entry name" value="SET domain"/>
    <property type="match status" value="1"/>
</dbReference>
<dbReference type="InterPro" id="IPR046341">
    <property type="entry name" value="SET_dom_sf"/>
</dbReference>
<dbReference type="Pfam" id="PF00856">
    <property type="entry name" value="SET"/>
    <property type="match status" value="1"/>
</dbReference>
<dbReference type="EMBL" id="CACRXK020007452">
    <property type="protein sequence ID" value="CAB4012286.1"/>
    <property type="molecule type" value="Genomic_DNA"/>
</dbReference>
<dbReference type="GO" id="GO:0006357">
    <property type="term" value="P:regulation of transcription by RNA polymerase II"/>
    <property type="evidence" value="ECO:0007669"/>
    <property type="project" value="TreeGrafter"/>
</dbReference>
<dbReference type="InterPro" id="IPR001214">
    <property type="entry name" value="SET_dom"/>
</dbReference>
<keyword evidence="4" id="KW-1185">Reference proteome</keyword>
<comment type="caution">
    <text evidence="3">The sequence shown here is derived from an EMBL/GenBank/DDBJ whole genome shotgun (WGS) entry which is preliminary data.</text>
</comment>
<dbReference type="SUPFAM" id="SSF82199">
    <property type="entry name" value="SET domain"/>
    <property type="match status" value="1"/>
</dbReference>
<feature type="region of interest" description="Disordered" evidence="1">
    <location>
        <begin position="75"/>
        <end position="96"/>
    </location>
</feature>
<feature type="region of interest" description="Disordered" evidence="1">
    <location>
        <begin position="1"/>
        <end position="28"/>
    </location>
</feature>
<gene>
    <name evidence="3" type="ORF">PACLA_8A041997</name>
</gene>
<dbReference type="InterPro" id="IPR051760">
    <property type="entry name" value="KMT5A"/>
</dbReference>
<dbReference type="OrthoDB" id="16287at2759"/>
<dbReference type="GO" id="GO:0042799">
    <property type="term" value="F:histone H4K20 methyltransferase activity"/>
    <property type="evidence" value="ECO:0007669"/>
    <property type="project" value="TreeGrafter"/>
</dbReference>
<organism evidence="3 4">
    <name type="scientific">Paramuricea clavata</name>
    <name type="common">Red gorgonian</name>
    <name type="synonym">Violescent sea-whip</name>
    <dbReference type="NCBI Taxonomy" id="317549"/>
    <lineage>
        <taxon>Eukaryota</taxon>
        <taxon>Metazoa</taxon>
        <taxon>Cnidaria</taxon>
        <taxon>Anthozoa</taxon>
        <taxon>Octocorallia</taxon>
        <taxon>Malacalcyonacea</taxon>
        <taxon>Plexauridae</taxon>
        <taxon>Paramuricea</taxon>
    </lineage>
</organism>
<evidence type="ECO:0000259" key="2">
    <source>
        <dbReference type="Pfam" id="PF00856"/>
    </source>
</evidence>
<evidence type="ECO:0000313" key="4">
    <source>
        <dbReference type="Proteomes" id="UP001152795"/>
    </source>
</evidence>
<dbReference type="Proteomes" id="UP001152795">
    <property type="component" value="Unassembled WGS sequence"/>
</dbReference>
<name>A0A6S7I3K1_PARCT</name>
<reference evidence="3" key="1">
    <citation type="submission" date="2020-04" db="EMBL/GenBank/DDBJ databases">
        <authorList>
            <person name="Alioto T."/>
            <person name="Alioto T."/>
            <person name="Gomez Garrido J."/>
        </authorList>
    </citation>
    <scope>NUCLEOTIDE SEQUENCE</scope>
    <source>
        <strain evidence="3">A484AB</strain>
    </source>
</reference>
<dbReference type="PANTHER" id="PTHR46167:SF1">
    <property type="entry name" value="N-LYSINE METHYLTRANSFERASE KMT5A"/>
    <property type="match status" value="1"/>
</dbReference>
<evidence type="ECO:0000256" key="1">
    <source>
        <dbReference type="SAM" id="MobiDB-lite"/>
    </source>
</evidence>
<dbReference type="GO" id="GO:0005700">
    <property type="term" value="C:polytene chromosome"/>
    <property type="evidence" value="ECO:0007669"/>
    <property type="project" value="TreeGrafter"/>
</dbReference>
<evidence type="ECO:0000313" key="3">
    <source>
        <dbReference type="EMBL" id="CAB4012286.1"/>
    </source>
</evidence>
<feature type="domain" description="SET" evidence="2">
    <location>
        <begin position="113"/>
        <end position="163"/>
    </location>
</feature>